<keyword evidence="3" id="KW-0732">Signal</keyword>
<keyword evidence="2" id="KW-0472">Membrane</keyword>
<comment type="caution">
    <text evidence="4">The sequence shown here is derived from an EMBL/GenBank/DDBJ whole genome shotgun (WGS) entry which is preliminary data.</text>
</comment>
<feature type="transmembrane region" description="Helical" evidence="2">
    <location>
        <begin position="12"/>
        <end position="37"/>
    </location>
</feature>
<sequence>MHHSMCFSTSNLVFMTLVLSLWAIPPVVPLIPTFIAINLLTCPRASLVVSSIVICRSLTVTDQMAHYVAPVAFGSTWTIMMMVAFRTQRLRPAVIFLLPVPCSVIFASILPLVRLLLVLIVLGSVIQLPLVLSLAFRKSADLFMHTFLKLHYWTLTLEVFQTSTLITGVSSLIPSNSRIPTLPGHVANLLAIPLSLSDSTFSDGGDDEGSVAATREQMYMKFSFQGKILTILIPKNDLSFLWLVDDEGSAAANSVMHVSADGNCGKQTHQSQMPLYSHLEGTGSSVGTVEGSAGARCSSSSSSFLTSSSSLSSSDDLLS</sequence>
<keyword evidence="2" id="KW-0812">Transmembrane</keyword>
<evidence type="ECO:0000313" key="4">
    <source>
        <dbReference type="EMBL" id="GJT00043.1"/>
    </source>
</evidence>
<keyword evidence="5" id="KW-1185">Reference proteome</keyword>
<dbReference type="Proteomes" id="UP001151760">
    <property type="component" value="Unassembled WGS sequence"/>
</dbReference>
<evidence type="ECO:0000313" key="5">
    <source>
        <dbReference type="Proteomes" id="UP001151760"/>
    </source>
</evidence>
<keyword evidence="2" id="KW-1133">Transmembrane helix</keyword>
<feature type="chain" id="PRO_5045945259" evidence="3">
    <location>
        <begin position="24"/>
        <end position="319"/>
    </location>
</feature>
<dbReference type="EMBL" id="BQNB010012165">
    <property type="protein sequence ID" value="GJT00043.1"/>
    <property type="molecule type" value="Genomic_DNA"/>
</dbReference>
<reference evidence="4" key="1">
    <citation type="journal article" date="2022" name="Int. J. Mol. Sci.">
        <title>Draft Genome of Tanacetum Coccineum: Genomic Comparison of Closely Related Tanacetum-Family Plants.</title>
        <authorList>
            <person name="Yamashiro T."/>
            <person name="Shiraishi A."/>
            <person name="Nakayama K."/>
            <person name="Satake H."/>
        </authorList>
    </citation>
    <scope>NUCLEOTIDE SEQUENCE</scope>
</reference>
<proteinExistence type="predicted"/>
<protein>
    <submittedName>
        <fullName evidence="4">Uncharacterized protein</fullName>
    </submittedName>
</protein>
<feature type="region of interest" description="Disordered" evidence="1">
    <location>
        <begin position="297"/>
        <end position="319"/>
    </location>
</feature>
<evidence type="ECO:0000256" key="1">
    <source>
        <dbReference type="SAM" id="MobiDB-lite"/>
    </source>
</evidence>
<feature type="transmembrane region" description="Helical" evidence="2">
    <location>
        <begin position="67"/>
        <end position="85"/>
    </location>
</feature>
<accession>A0ABQ5AFQ7</accession>
<organism evidence="4 5">
    <name type="scientific">Tanacetum coccineum</name>
    <dbReference type="NCBI Taxonomy" id="301880"/>
    <lineage>
        <taxon>Eukaryota</taxon>
        <taxon>Viridiplantae</taxon>
        <taxon>Streptophyta</taxon>
        <taxon>Embryophyta</taxon>
        <taxon>Tracheophyta</taxon>
        <taxon>Spermatophyta</taxon>
        <taxon>Magnoliopsida</taxon>
        <taxon>eudicotyledons</taxon>
        <taxon>Gunneridae</taxon>
        <taxon>Pentapetalae</taxon>
        <taxon>asterids</taxon>
        <taxon>campanulids</taxon>
        <taxon>Asterales</taxon>
        <taxon>Asteraceae</taxon>
        <taxon>Asteroideae</taxon>
        <taxon>Anthemideae</taxon>
        <taxon>Anthemidinae</taxon>
        <taxon>Tanacetum</taxon>
    </lineage>
</organism>
<feature type="transmembrane region" description="Helical" evidence="2">
    <location>
        <begin position="116"/>
        <end position="136"/>
    </location>
</feature>
<evidence type="ECO:0000256" key="2">
    <source>
        <dbReference type="SAM" id="Phobius"/>
    </source>
</evidence>
<reference evidence="4" key="2">
    <citation type="submission" date="2022-01" db="EMBL/GenBank/DDBJ databases">
        <authorList>
            <person name="Yamashiro T."/>
            <person name="Shiraishi A."/>
            <person name="Satake H."/>
            <person name="Nakayama K."/>
        </authorList>
    </citation>
    <scope>NUCLEOTIDE SEQUENCE</scope>
</reference>
<feature type="signal peptide" evidence="3">
    <location>
        <begin position="1"/>
        <end position="23"/>
    </location>
</feature>
<evidence type="ECO:0000256" key="3">
    <source>
        <dbReference type="SAM" id="SignalP"/>
    </source>
</evidence>
<gene>
    <name evidence="4" type="ORF">Tco_0821212</name>
</gene>
<name>A0ABQ5AFQ7_9ASTR</name>
<feature type="transmembrane region" description="Helical" evidence="2">
    <location>
        <begin position="92"/>
        <end position="110"/>
    </location>
</feature>